<sequence length="159" mass="16168">MSNTIITALTAASAVCAGVAGGVYFAFTVIVMPALRTLPAAESVTAMQRINDSAVRKPFMAVFFGGAAASAGVLVADLTTGGTASNRFAGAALALVSFGVTVARNVPLNNTIARVAPDSLESAAQWMAFDRSWSRSNLVRGSAAIAATILLVESLSRSA</sequence>
<proteinExistence type="predicted"/>
<name>A0ABS4XBH8_9MICC</name>
<feature type="transmembrane region" description="Helical" evidence="1">
    <location>
        <begin position="88"/>
        <end position="106"/>
    </location>
</feature>
<evidence type="ECO:0000256" key="1">
    <source>
        <dbReference type="SAM" id="Phobius"/>
    </source>
</evidence>
<comment type="caution">
    <text evidence="2">The sequence shown here is derived from an EMBL/GenBank/DDBJ whole genome shotgun (WGS) entry which is preliminary data.</text>
</comment>
<dbReference type="EMBL" id="JAGIOF010000001">
    <property type="protein sequence ID" value="MBP2385827.1"/>
    <property type="molecule type" value="Genomic_DNA"/>
</dbReference>
<dbReference type="InterPro" id="IPR013901">
    <property type="entry name" value="Anthrone_oxy"/>
</dbReference>
<keyword evidence="1" id="KW-1133">Transmembrane helix</keyword>
<keyword evidence="3" id="KW-1185">Reference proteome</keyword>
<dbReference type="RefSeq" id="WP_209996774.1">
    <property type="nucleotide sequence ID" value="NZ_BAAAJY010000003.1"/>
</dbReference>
<dbReference type="Pfam" id="PF08592">
    <property type="entry name" value="Anthrone_oxy"/>
    <property type="match status" value="1"/>
</dbReference>
<evidence type="ECO:0000313" key="3">
    <source>
        <dbReference type="Proteomes" id="UP001296993"/>
    </source>
</evidence>
<dbReference type="Proteomes" id="UP001296993">
    <property type="component" value="Unassembled WGS sequence"/>
</dbReference>
<gene>
    <name evidence="2" type="ORF">JOF47_001338</name>
</gene>
<feature type="transmembrane region" description="Helical" evidence="1">
    <location>
        <begin position="12"/>
        <end position="38"/>
    </location>
</feature>
<keyword evidence="1" id="KW-0472">Membrane</keyword>
<evidence type="ECO:0000313" key="2">
    <source>
        <dbReference type="EMBL" id="MBP2385827.1"/>
    </source>
</evidence>
<feature type="transmembrane region" description="Helical" evidence="1">
    <location>
        <begin position="59"/>
        <end position="76"/>
    </location>
</feature>
<keyword evidence="1" id="KW-0812">Transmembrane</keyword>
<reference evidence="2 3" key="1">
    <citation type="submission" date="2021-03" db="EMBL/GenBank/DDBJ databases">
        <title>Sequencing the genomes of 1000 actinobacteria strains.</title>
        <authorList>
            <person name="Klenk H.-P."/>
        </authorList>
    </citation>
    <scope>NUCLEOTIDE SEQUENCE [LARGE SCALE GENOMIC DNA]</scope>
    <source>
        <strain evidence="2 3">DSM 15797</strain>
    </source>
</reference>
<protein>
    <submittedName>
        <fullName evidence="2">Membrane protein</fullName>
    </submittedName>
</protein>
<organism evidence="2 3">
    <name type="scientific">Paeniglutamicibacter kerguelensis</name>
    <dbReference type="NCBI Taxonomy" id="254788"/>
    <lineage>
        <taxon>Bacteria</taxon>
        <taxon>Bacillati</taxon>
        <taxon>Actinomycetota</taxon>
        <taxon>Actinomycetes</taxon>
        <taxon>Micrococcales</taxon>
        <taxon>Micrococcaceae</taxon>
        <taxon>Paeniglutamicibacter</taxon>
    </lineage>
</organism>
<accession>A0ABS4XBH8</accession>